<organism evidence="1 2">
    <name type="scientific">Streptomyces mirabilis</name>
    <dbReference type="NCBI Taxonomy" id="68239"/>
    <lineage>
        <taxon>Bacteria</taxon>
        <taxon>Bacillati</taxon>
        <taxon>Actinomycetota</taxon>
        <taxon>Actinomycetes</taxon>
        <taxon>Kitasatosporales</taxon>
        <taxon>Streptomycetaceae</taxon>
        <taxon>Streptomyces</taxon>
    </lineage>
</organism>
<dbReference type="InterPro" id="IPR046200">
    <property type="entry name" value="DUF6233"/>
</dbReference>
<accession>A0ABU3V6U3</accession>
<protein>
    <submittedName>
        <fullName evidence="1">DUF6233 domain-containing protein</fullName>
    </submittedName>
</protein>
<gene>
    <name evidence="1" type="ORF">PU648_58890</name>
</gene>
<sequence length="59" mass="6449">MVEPGIGNGRPPIEVHTGGCYAAGKRRRPVPRDEARRLLTSGVRACTHCKPDAQLRILD</sequence>
<evidence type="ECO:0000313" key="1">
    <source>
        <dbReference type="EMBL" id="MDU9001899.1"/>
    </source>
</evidence>
<comment type="caution">
    <text evidence="1">The sequence shown here is derived from an EMBL/GenBank/DDBJ whole genome shotgun (WGS) entry which is preliminary data.</text>
</comment>
<proteinExistence type="predicted"/>
<reference evidence="1 2" key="1">
    <citation type="submission" date="2023-02" db="EMBL/GenBank/DDBJ databases">
        <authorList>
            <person name="Maleckis M."/>
        </authorList>
    </citation>
    <scope>NUCLEOTIDE SEQUENCE [LARGE SCALE GENOMIC DNA]</scope>
    <source>
        <strain evidence="1 2">P8-A2</strain>
    </source>
</reference>
<dbReference type="Pfam" id="PF19746">
    <property type="entry name" value="DUF6233"/>
    <property type="match status" value="1"/>
</dbReference>
<name>A0ABU3V6U3_9ACTN</name>
<keyword evidence="2" id="KW-1185">Reference proteome</keyword>
<dbReference type="EMBL" id="JARAKF010000006">
    <property type="protein sequence ID" value="MDU9001899.1"/>
    <property type="molecule type" value="Genomic_DNA"/>
</dbReference>
<evidence type="ECO:0000313" key="2">
    <source>
        <dbReference type="Proteomes" id="UP001257627"/>
    </source>
</evidence>
<dbReference type="Proteomes" id="UP001257627">
    <property type="component" value="Unassembled WGS sequence"/>
</dbReference>
<dbReference type="RefSeq" id="WP_266945738.1">
    <property type="nucleotide sequence ID" value="NZ_JAPEMK010000005.1"/>
</dbReference>